<organism evidence="6 7">
    <name type="scientific">Rhizobium lusitanum</name>
    <dbReference type="NCBI Taxonomy" id="293958"/>
    <lineage>
        <taxon>Bacteria</taxon>
        <taxon>Pseudomonadati</taxon>
        <taxon>Pseudomonadota</taxon>
        <taxon>Alphaproteobacteria</taxon>
        <taxon>Hyphomicrobiales</taxon>
        <taxon>Rhizobiaceae</taxon>
        <taxon>Rhizobium/Agrobacterium group</taxon>
        <taxon>Rhizobium</taxon>
    </lineage>
</organism>
<dbReference type="GO" id="GO:0016818">
    <property type="term" value="F:hydrolase activity, acting on acid anhydrides, in phosphorus-containing anhydrides"/>
    <property type="evidence" value="ECO:0007669"/>
    <property type="project" value="InterPro"/>
</dbReference>
<dbReference type="Proteomes" id="UP000565576">
    <property type="component" value="Unassembled WGS sequence"/>
</dbReference>
<dbReference type="PROSITE" id="PS51462">
    <property type="entry name" value="NUDIX"/>
    <property type="match status" value="1"/>
</dbReference>
<evidence type="ECO:0000256" key="4">
    <source>
        <dbReference type="RuleBase" id="RU003476"/>
    </source>
</evidence>
<dbReference type="Pfam" id="PF00293">
    <property type="entry name" value="NUDIX"/>
    <property type="match status" value="1"/>
</dbReference>
<dbReference type="NCBIfam" id="NF012016">
    <property type="entry name" value="PRK15472.1"/>
    <property type="match status" value="1"/>
</dbReference>
<dbReference type="InterPro" id="IPR020476">
    <property type="entry name" value="Nudix_hydrolase"/>
</dbReference>
<comment type="similarity">
    <text evidence="4">Belongs to the Nudix hydrolase family.</text>
</comment>
<evidence type="ECO:0000313" key="7">
    <source>
        <dbReference type="Proteomes" id="UP000565576"/>
    </source>
</evidence>
<evidence type="ECO:0000256" key="3">
    <source>
        <dbReference type="ARBA" id="ARBA00022842"/>
    </source>
</evidence>
<dbReference type="AlphaFoldDB" id="A0A7X0ILQ5"/>
<protein>
    <submittedName>
        <fullName evidence="6">Nucleoside triphosphatase</fullName>
        <ecNumber evidence="6">3.6.1.-</ecNumber>
    </submittedName>
</protein>
<dbReference type="SUPFAM" id="SSF55811">
    <property type="entry name" value="Nudix"/>
    <property type="match status" value="1"/>
</dbReference>
<evidence type="ECO:0000256" key="1">
    <source>
        <dbReference type="ARBA" id="ARBA00001946"/>
    </source>
</evidence>
<evidence type="ECO:0000259" key="5">
    <source>
        <dbReference type="PROSITE" id="PS51462"/>
    </source>
</evidence>
<name>A0A7X0ILQ5_9HYPH</name>
<keyword evidence="3" id="KW-0460">Magnesium</keyword>
<evidence type="ECO:0000313" key="6">
    <source>
        <dbReference type="EMBL" id="MBB6482818.1"/>
    </source>
</evidence>
<comment type="cofactor">
    <cofactor evidence="1">
        <name>Mg(2+)</name>
        <dbReference type="ChEBI" id="CHEBI:18420"/>
    </cofactor>
</comment>
<dbReference type="InterPro" id="IPR000086">
    <property type="entry name" value="NUDIX_hydrolase_dom"/>
</dbReference>
<gene>
    <name evidence="6" type="ORF">GGD46_000061</name>
</gene>
<dbReference type="InterPro" id="IPR015797">
    <property type="entry name" value="NUDIX_hydrolase-like_dom_sf"/>
</dbReference>
<dbReference type="PRINTS" id="PR00502">
    <property type="entry name" value="NUDIXFAMILY"/>
</dbReference>
<dbReference type="EMBL" id="JACHBG010000001">
    <property type="protein sequence ID" value="MBB6482818.1"/>
    <property type="molecule type" value="Genomic_DNA"/>
</dbReference>
<comment type="caution">
    <text evidence="6">The sequence shown here is derived from an EMBL/GenBank/DDBJ whole genome shotgun (WGS) entry which is preliminary data.</text>
</comment>
<keyword evidence="2 4" id="KW-0378">Hydrolase</keyword>
<accession>A0A7X0ILQ5</accession>
<sequence length="159" mass="18369">MEQATRASSPCHWERHLRQRIIVCPLIQNEGAYLLCKMPQNRGVFPGQWALSGGGLEPGERLEEGLRREIREELGEKLQIAKIQPWTFRDDVRTKSYPDGSTEELHMIYLIFDCETANREVTINEEFEEYAWVEPQNLKDYDLNEATRSTFAAKGVLPA</sequence>
<dbReference type="Gene3D" id="3.90.79.10">
    <property type="entry name" value="Nucleoside Triphosphate Pyrophosphohydrolase"/>
    <property type="match status" value="1"/>
</dbReference>
<feature type="domain" description="Nudix hydrolase" evidence="5">
    <location>
        <begin position="17"/>
        <end position="157"/>
    </location>
</feature>
<dbReference type="InterPro" id="IPR023781">
    <property type="entry name" value="Nucleoside_triphosphatase_NudI"/>
</dbReference>
<dbReference type="RefSeq" id="WP_246806174.1">
    <property type="nucleotide sequence ID" value="NZ_JACHBG010000001.1"/>
</dbReference>
<dbReference type="InterPro" id="IPR020084">
    <property type="entry name" value="NUDIX_hydrolase_CS"/>
</dbReference>
<evidence type="ECO:0000256" key="2">
    <source>
        <dbReference type="ARBA" id="ARBA00022801"/>
    </source>
</evidence>
<dbReference type="PROSITE" id="PS00893">
    <property type="entry name" value="NUDIX_BOX"/>
    <property type="match status" value="1"/>
</dbReference>
<dbReference type="EC" id="3.6.1.-" evidence="6"/>
<reference evidence="6 7" key="1">
    <citation type="submission" date="2020-08" db="EMBL/GenBank/DDBJ databases">
        <title>Genomic Encyclopedia of Type Strains, Phase IV (KMG-V): Genome sequencing to study the core and pangenomes of soil and plant-associated prokaryotes.</title>
        <authorList>
            <person name="Whitman W."/>
        </authorList>
    </citation>
    <scope>NUCLEOTIDE SEQUENCE [LARGE SCALE GENOMIC DNA]</scope>
    <source>
        <strain evidence="6 7">SEMIA 4060</strain>
    </source>
</reference>
<proteinExistence type="inferred from homology"/>
<dbReference type="PANTHER" id="PTHR43046:SF14">
    <property type="entry name" value="MUTT_NUDIX FAMILY PROTEIN"/>
    <property type="match status" value="1"/>
</dbReference>
<dbReference type="HAMAP" id="MF_01846">
    <property type="entry name" value="Nudix_NudI"/>
    <property type="match status" value="1"/>
</dbReference>
<dbReference type="PANTHER" id="PTHR43046">
    <property type="entry name" value="GDP-MANNOSE MANNOSYL HYDROLASE"/>
    <property type="match status" value="1"/>
</dbReference>